<organism evidence="1 2">
    <name type="scientific">Devosia nanyangense</name>
    <dbReference type="NCBI Taxonomy" id="1228055"/>
    <lineage>
        <taxon>Bacteria</taxon>
        <taxon>Pseudomonadati</taxon>
        <taxon>Pseudomonadota</taxon>
        <taxon>Alphaproteobacteria</taxon>
        <taxon>Hyphomicrobiales</taxon>
        <taxon>Devosiaceae</taxon>
        <taxon>Devosia</taxon>
    </lineage>
</organism>
<evidence type="ECO:0000313" key="2">
    <source>
        <dbReference type="Proteomes" id="UP000782610"/>
    </source>
</evidence>
<accession>A0A933NYQ0</accession>
<name>A0A933NYQ0_9HYPH</name>
<dbReference type="EMBL" id="JACRAF010000023">
    <property type="protein sequence ID" value="MBI4921697.1"/>
    <property type="molecule type" value="Genomic_DNA"/>
</dbReference>
<dbReference type="Proteomes" id="UP000782610">
    <property type="component" value="Unassembled WGS sequence"/>
</dbReference>
<evidence type="ECO:0000313" key="1">
    <source>
        <dbReference type="EMBL" id="MBI4921697.1"/>
    </source>
</evidence>
<proteinExistence type="predicted"/>
<comment type="caution">
    <text evidence="1">The sequence shown here is derived from an EMBL/GenBank/DDBJ whole genome shotgun (WGS) entry which is preliminary data.</text>
</comment>
<sequence length="207" mass="22637">MLGLVLLAAPAAPGLAQDAGAYGDGWYRGEFWSGEYPNGFTVLEATTLKLRPELSPAAEPSIDCPLPAKATYHPWNSARVFSDGLTFASFTEIDEMEVTKPFEASLYGQLDATEVTIKFEPGMIWKYLAYYGEGAFLLEYDGVRYDGDQGLIDASTSTHPGDKGYDEWLRIDCASQMWGWLFMADIQDNAAFGPPNIEGYGVAADAE</sequence>
<reference evidence="1" key="1">
    <citation type="submission" date="2020-07" db="EMBL/GenBank/DDBJ databases">
        <title>Huge and variable diversity of episymbiotic CPR bacteria and DPANN archaea in groundwater ecosystems.</title>
        <authorList>
            <person name="He C.Y."/>
            <person name="Keren R."/>
            <person name="Whittaker M."/>
            <person name="Farag I.F."/>
            <person name="Doudna J."/>
            <person name="Cate J.H.D."/>
            <person name="Banfield J.F."/>
        </authorList>
    </citation>
    <scope>NUCLEOTIDE SEQUENCE</scope>
    <source>
        <strain evidence="1">NC_groundwater_1586_Pr3_B-0.1um_66_15</strain>
    </source>
</reference>
<protein>
    <submittedName>
        <fullName evidence="1">Uncharacterized protein</fullName>
    </submittedName>
</protein>
<dbReference type="AlphaFoldDB" id="A0A933NYQ0"/>
<gene>
    <name evidence="1" type="ORF">HY834_08100</name>
</gene>